<evidence type="ECO:0000313" key="2">
    <source>
        <dbReference type="Proteomes" id="UP000324222"/>
    </source>
</evidence>
<keyword evidence="2" id="KW-1185">Reference proteome</keyword>
<accession>A0A5B7E1I9</accession>
<dbReference type="Proteomes" id="UP000324222">
    <property type="component" value="Unassembled WGS sequence"/>
</dbReference>
<dbReference type="EMBL" id="VSRR010001819">
    <property type="protein sequence ID" value="MPC27882.1"/>
    <property type="molecule type" value="Genomic_DNA"/>
</dbReference>
<name>A0A5B7E1I9_PORTR</name>
<evidence type="ECO:0000313" key="1">
    <source>
        <dbReference type="EMBL" id="MPC27882.1"/>
    </source>
</evidence>
<dbReference type="AlphaFoldDB" id="A0A5B7E1I9"/>
<sequence length="100" mass="11769">MASRQTRDFESFITTPKGLEKLDMDARIQAQENEFKCRSSEVLPLSWVRRSSKTTLSKDYTQYNTKTSHIRTRHHRASIRTRRLIRGLSQFPNTEIMGHT</sequence>
<organism evidence="1 2">
    <name type="scientific">Portunus trituberculatus</name>
    <name type="common">Swimming crab</name>
    <name type="synonym">Neptunus trituberculatus</name>
    <dbReference type="NCBI Taxonomy" id="210409"/>
    <lineage>
        <taxon>Eukaryota</taxon>
        <taxon>Metazoa</taxon>
        <taxon>Ecdysozoa</taxon>
        <taxon>Arthropoda</taxon>
        <taxon>Crustacea</taxon>
        <taxon>Multicrustacea</taxon>
        <taxon>Malacostraca</taxon>
        <taxon>Eumalacostraca</taxon>
        <taxon>Eucarida</taxon>
        <taxon>Decapoda</taxon>
        <taxon>Pleocyemata</taxon>
        <taxon>Brachyura</taxon>
        <taxon>Eubrachyura</taxon>
        <taxon>Portunoidea</taxon>
        <taxon>Portunidae</taxon>
        <taxon>Portuninae</taxon>
        <taxon>Portunus</taxon>
    </lineage>
</organism>
<protein>
    <submittedName>
        <fullName evidence="1">Uncharacterized protein</fullName>
    </submittedName>
</protein>
<reference evidence="1 2" key="1">
    <citation type="submission" date="2019-05" db="EMBL/GenBank/DDBJ databases">
        <title>Another draft genome of Portunus trituberculatus and its Hox gene families provides insights of decapod evolution.</title>
        <authorList>
            <person name="Jeong J.-H."/>
            <person name="Song I."/>
            <person name="Kim S."/>
            <person name="Choi T."/>
            <person name="Kim D."/>
            <person name="Ryu S."/>
            <person name="Kim W."/>
        </authorList>
    </citation>
    <scope>NUCLEOTIDE SEQUENCE [LARGE SCALE GENOMIC DNA]</scope>
    <source>
        <tissue evidence="1">Muscle</tissue>
    </source>
</reference>
<comment type="caution">
    <text evidence="1">The sequence shown here is derived from an EMBL/GenBank/DDBJ whole genome shotgun (WGS) entry which is preliminary data.</text>
</comment>
<proteinExistence type="predicted"/>
<gene>
    <name evidence="1" type="ORF">E2C01_021070</name>
</gene>